<dbReference type="PANTHER" id="PTHR45740">
    <property type="entry name" value="POLY [ADP-RIBOSE] POLYMERASE"/>
    <property type="match status" value="1"/>
</dbReference>
<dbReference type="PROSITE" id="PS51059">
    <property type="entry name" value="PARP_CATALYTIC"/>
    <property type="match status" value="1"/>
</dbReference>
<dbReference type="GeneTree" id="ENSGT00940000155368"/>
<dbReference type="GO" id="GO:1990404">
    <property type="term" value="F:NAD+-protein mono-ADP-ribosyltransferase activity"/>
    <property type="evidence" value="ECO:0007669"/>
    <property type="project" value="TreeGrafter"/>
</dbReference>
<evidence type="ECO:0000256" key="2">
    <source>
        <dbReference type="RuleBase" id="RU362114"/>
    </source>
</evidence>
<dbReference type="GO" id="GO:0005634">
    <property type="term" value="C:nucleus"/>
    <property type="evidence" value="ECO:0007669"/>
    <property type="project" value="TreeGrafter"/>
</dbReference>
<dbReference type="OrthoDB" id="6133115at2759"/>
<dbReference type="PANTHER" id="PTHR45740:SF6">
    <property type="entry name" value="PROTEIN MONO-ADP-RIBOSYLTRANSFERASE PARP12"/>
    <property type="match status" value="1"/>
</dbReference>
<dbReference type="EC" id="2.4.2.-" evidence="2"/>
<comment type="similarity">
    <text evidence="1">Belongs to the ARTD/PARP family.</text>
</comment>
<dbReference type="Proteomes" id="UP000007648">
    <property type="component" value="Unassembled WGS sequence"/>
</dbReference>
<dbReference type="Ensembl" id="ENSSHAT00000047109.1">
    <property type="protein sequence ID" value="ENSSHAP00000023531.1"/>
    <property type="gene ID" value="ENSSHAG00000025058.1"/>
</dbReference>
<dbReference type="RefSeq" id="XP_031813096.1">
    <property type="nucleotide sequence ID" value="XM_031957236.1"/>
</dbReference>
<evidence type="ECO:0000256" key="1">
    <source>
        <dbReference type="ARBA" id="ARBA00024347"/>
    </source>
</evidence>
<accession>A0A7N4NHR9</accession>
<dbReference type="KEGG" id="shr:116422098"/>
<keyword evidence="2" id="KW-0520">NAD</keyword>
<keyword evidence="2" id="KW-0328">Glycosyltransferase</keyword>
<organism evidence="4 5">
    <name type="scientific">Sarcophilus harrisii</name>
    <name type="common">Tasmanian devil</name>
    <name type="synonym">Sarcophilus laniarius</name>
    <dbReference type="NCBI Taxonomy" id="9305"/>
    <lineage>
        <taxon>Eukaryota</taxon>
        <taxon>Metazoa</taxon>
        <taxon>Chordata</taxon>
        <taxon>Craniata</taxon>
        <taxon>Vertebrata</taxon>
        <taxon>Euteleostomi</taxon>
        <taxon>Mammalia</taxon>
        <taxon>Metatheria</taxon>
        <taxon>Dasyuromorphia</taxon>
        <taxon>Dasyuridae</taxon>
        <taxon>Sarcophilus</taxon>
    </lineage>
</organism>
<name>A0A7N4NHR9_SARHA</name>
<evidence type="ECO:0000313" key="5">
    <source>
        <dbReference type="Proteomes" id="UP000007648"/>
    </source>
</evidence>
<keyword evidence="5" id="KW-1185">Reference proteome</keyword>
<reference evidence="4 5" key="1">
    <citation type="journal article" date="2011" name="Proc. Natl. Acad. Sci. U.S.A.">
        <title>Genetic diversity and population structure of the endangered marsupial Sarcophilus harrisii (Tasmanian devil).</title>
        <authorList>
            <person name="Miller W."/>
            <person name="Hayes V.M."/>
            <person name="Ratan A."/>
            <person name="Petersen D.C."/>
            <person name="Wittekindt N.E."/>
            <person name="Miller J."/>
            <person name="Walenz B."/>
            <person name="Knight J."/>
            <person name="Qi J."/>
            <person name="Zhao F."/>
            <person name="Wang Q."/>
            <person name="Bedoya-Reina O.C."/>
            <person name="Katiyar N."/>
            <person name="Tomsho L.P."/>
            <person name="Kasson L.M."/>
            <person name="Hardie R.A."/>
            <person name="Woodbridge P."/>
            <person name="Tindall E.A."/>
            <person name="Bertelsen M.F."/>
            <person name="Dixon D."/>
            <person name="Pyecroft S."/>
            <person name="Helgen K.M."/>
            <person name="Lesk A.M."/>
            <person name="Pringle T.H."/>
            <person name="Patterson N."/>
            <person name="Zhang Y."/>
            <person name="Kreiss A."/>
            <person name="Woods G.M."/>
            <person name="Jones M.E."/>
            <person name="Schuster S.C."/>
        </authorList>
    </citation>
    <scope>NUCLEOTIDE SEQUENCE [LARGE SCALE GENOMIC DNA]</scope>
</reference>
<evidence type="ECO:0000313" key="4">
    <source>
        <dbReference type="Ensembl" id="ENSSHAP00000023531.1"/>
    </source>
</evidence>
<reference evidence="4" key="3">
    <citation type="submission" date="2025-09" db="UniProtKB">
        <authorList>
            <consortium name="Ensembl"/>
        </authorList>
    </citation>
    <scope>IDENTIFICATION</scope>
</reference>
<proteinExistence type="inferred from homology"/>
<dbReference type="GeneID" id="116422098"/>
<feature type="domain" description="PARP catalytic" evidence="3">
    <location>
        <begin position="258"/>
        <end position="459"/>
    </location>
</feature>
<reference evidence="4" key="2">
    <citation type="submission" date="2025-08" db="UniProtKB">
        <authorList>
            <consortium name="Ensembl"/>
        </authorList>
    </citation>
    <scope>IDENTIFICATION</scope>
</reference>
<dbReference type="AlphaFoldDB" id="A0A7N4NHR9"/>
<dbReference type="SUPFAM" id="SSF56399">
    <property type="entry name" value="ADP-ribosylation"/>
    <property type="match status" value="1"/>
</dbReference>
<evidence type="ECO:0000259" key="3">
    <source>
        <dbReference type="PROSITE" id="PS51059"/>
    </source>
</evidence>
<dbReference type="InterPro" id="IPR051712">
    <property type="entry name" value="ARTD-AVP"/>
</dbReference>
<dbReference type="Pfam" id="PF00644">
    <property type="entry name" value="PARP"/>
    <property type="match status" value="1"/>
</dbReference>
<keyword evidence="2" id="KW-0808">Transferase</keyword>
<dbReference type="Gene3D" id="3.90.228.10">
    <property type="match status" value="1"/>
</dbReference>
<sequence>MEKVSNPKSALSTYEKENMWLPQFFSPYYLHRKNGDIVKIMSATYSGLVKKGERLHICEDFLLGICFLGTHCLAFHTLLPFHWQFQSKNDGSWHSIPLVTQLHLEMCYSDPNRRILYLNNIMGISFILDLQLNLVNSHLYKAARRLSCLPSSSLFHSKVLYWCQDFFWVQHKKEVQEKINFGEDNLFQITINGEKTLFNLKESWQMTKNSKYPLLLKQEYLPLHQIVCKIKPWDSNSFPPLLGEEEEDSYFGPYPGISRLIQTNEKKKFTLTEMLPSDPAYQTCCQLFHHSMPSQQTIVLRIFRLYNRNLWKEYIRNKKIMVMKRSHLNCIERHLFHQTDMNLEDLALCGLEPTQHFCVDNFGIAVYFTQEAKASTFMTSRKASFFGHNMVLAKVLIGEMTIEKPDSLVPPLNSEESQFDCHVNNTLKPTVFAVSNRHYCYPYYVIQYKNARDAIYMSN</sequence>
<dbReference type="InParanoid" id="A0A7N4NHR9"/>
<dbReference type="InterPro" id="IPR012317">
    <property type="entry name" value="Poly(ADP-ribose)pol_cat_dom"/>
</dbReference>
<dbReference type="GO" id="GO:0003950">
    <property type="term" value="F:NAD+ poly-ADP-ribosyltransferase activity"/>
    <property type="evidence" value="ECO:0007669"/>
    <property type="project" value="UniProtKB-UniRule"/>
</dbReference>
<gene>
    <name evidence="4" type="primary">LOC116422098</name>
</gene>
<protein>
    <recommendedName>
        <fullName evidence="2">Poly [ADP-ribose] polymerase</fullName>
        <shortName evidence="2">PARP</shortName>
        <ecNumber evidence="2">2.4.2.-</ecNumber>
    </recommendedName>
</protein>